<proteinExistence type="predicted"/>
<dbReference type="AlphaFoldDB" id="F8QGF9"/>
<evidence type="ECO:0000313" key="2">
    <source>
        <dbReference type="EMBL" id="EGN92637.1"/>
    </source>
</evidence>
<accession>F8QGF9</accession>
<feature type="region of interest" description="Disordered" evidence="1">
    <location>
        <begin position="57"/>
        <end position="80"/>
    </location>
</feature>
<dbReference type="Proteomes" id="UP000008063">
    <property type="component" value="Unassembled WGS sequence"/>
</dbReference>
<keyword evidence="3" id="KW-1185">Reference proteome</keyword>
<dbReference type="InParanoid" id="F8QGF9"/>
<evidence type="ECO:0000256" key="1">
    <source>
        <dbReference type="SAM" id="MobiDB-lite"/>
    </source>
</evidence>
<sequence>MVQIDEAFIDFWSDAVVDPISVGWPTFVICKLKPLAGVENGSGHPIEWVVIEQAYSRPSQLRPSSPDSVKGRTSSPKPSL</sequence>
<evidence type="ECO:0000313" key="3">
    <source>
        <dbReference type="Proteomes" id="UP000008063"/>
    </source>
</evidence>
<name>F8QGF9_SERL3</name>
<dbReference type="HOGENOM" id="CLU_2596768_0_0_1"/>
<protein>
    <submittedName>
        <fullName evidence="2">Uncharacterized protein</fullName>
    </submittedName>
</protein>
<dbReference type="EMBL" id="GL945501">
    <property type="protein sequence ID" value="EGN92637.1"/>
    <property type="molecule type" value="Genomic_DNA"/>
</dbReference>
<organism evidence="3">
    <name type="scientific">Serpula lacrymans var. lacrymans (strain S7.3)</name>
    <name type="common">Dry rot fungus</name>
    <dbReference type="NCBI Taxonomy" id="936435"/>
    <lineage>
        <taxon>Eukaryota</taxon>
        <taxon>Fungi</taxon>
        <taxon>Dikarya</taxon>
        <taxon>Basidiomycota</taxon>
        <taxon>Agaricomycotina</taxon>
        <taxon>Agaricomycetes</taxon>
        <taxon>Agaricomycetidae</taxon>
        <taxon>Boletales</taxon>
        <taxon>Coniophorineae</taxon>
        <taxon>Serpulaceae</taxon>
        <taxon>Serpula</taxon>
    </lineage>
</organism>
<feature type="non-terminal residue" evidence="2">
    <location>
        <position position="80"/>
    </location>
</feature>
<reference evidence="3" key="1">
    <citation type="journal article" date="2011" name="Science">
        <title>The plant cell wall-decomposing machinery underlies the functional diversity of forest fungi.</title>
        <authorList>
            <person name="Eastwood D.C."/>
            <person name="Floudas D."/>
            <person name="Binder M."/>
            <person name="Majcherczyk A."/>
            <person name="Schneider P."/>
            <person name="Aerts A."/>
            <person name="Asiegbu F.O."/>
            <person name="Baker S.E."/>
            <person name="Barry K."/>
            <person name="Bendiksby M."/>
            <person name="Blumentritt M."/>
            <person name="Coutinho P.M."/>
            <person name="Cullen D."/>
            <person name="de Vries R.P."/>
            <person name="Gathman A."/>
            <person name="Goodell B."/>
            <person name="Henrissat B."/>
            <person name="Ihrmark K."/>
            <person name="Kauserud H."/>
            <person name="Kohler A."/>
            <person name="LaButti K."/>
            <person name="Lapidus A."/>
            <person name="Lavin J.L."/>
            <person name="Lee Y.-H."/>
            <person name="Lindquist E."/>
            <person name="Lilly W."/>
            <person name="Lucas S."/>
            <person name="Morin E."/>
            <person name="Murat C."/>
            <person name="Oguiza J.A."/>
            <person name="Park J."/>
            <person name="Pisabarro A.G."/>
            <person name="Riley R."/>
            <person name="Rosling A."/>
            <person name="Salamov A."/>
            <person name="Schmidt O."/>
            <person name="Schmutz J."/>
            <person name="Skrede I."/>
            <person name="Stenlid J."/>
            <person name="Wiebenga A."/>
            <person name="Xie X."/>
            <person name="Kuees U."/>
            <person name="Hibbett D.S."/>
            <person name="Hoffmeister D."/>
            <person name="Hoegberg N."/>
            <person name="Martin F."/>
            <person name="Grigoriev I.V."/>
            <person name="Watkinson S.C."/>
        </authorList>
    </citation>
    <scope>NUCLEOTIDE SEQUENCE [LARGE SCALE GENOMIC DNA]</scope>
    <source>
        <strain evidence="3">strain S7.3</strain>
    </source>
</reference>
<gene>
    <name evidence="2" type="ORF">SERLA73DRAFT_99021</name>
</gene>
<dbReference type="STRING" id="936435.F8QGF9"/>